<dbReference type="Gene3D" id="1.10.10.10">
    <property type="entry name" value="Winged helix-like DNA-binding domain superfamily/Winged helix DNA-binding domain"/>
    <property type="match status" value="1"/>
</dbReference>
<dbReference type="KEGG" id="aym:YM304_42060"/>
<organism evidence="6 7">
    <name type="scientific">Ilumatobacter coccineus (strain NBRC 103263 / KCTC 29153 / YM16-304)</name>
    <dbReference type="NCBI Taxonomy" id="1313172"/>
    <lineage>
        <taxon>Bacteria</taxon>
        <taxon>Bacillati</taxon>
        <taxon>Actinomycetota</taxon>
        <taxon>Acidimicrobiia</taxon>
        <taxon>Acidimicrobiales</taxon>
        <taxon>Ilumatobacteraceae</taxon>
        <taxon>Ilumatobacter</taxon>
    </lineage>
</organism>
<dbReference type="InterPro" id="IPR012967">
    <property type="entry name" value="COMT_dimerisation"/>
</dbReference>
<keyword evidence="7" id="KW-1185">Reference proteome</keyword>
<dbReference type="GO" id="GO:0008171">
    <property type="term" value="F:O-methyltransferase activity"/>
    <property type="evidence" value="ECO:0007669"/>
    <property type="project" value="InterPro"/>
</dbReference>
<dbReference type="Pfam" id="PF00891">
    <property type="entry name" value="Methyltransf_2"/>
    <property type="match status" value="1"/>
</dbReference>
<evidence type="ECO:0000313" key="6">
    <source>
        <dbReference type="EMBL" id="BAN04520.1"/>
    </source>
</evidence>
<dbReference type="EC" id="2.1.1.-" evidence="6"/>
<dbReference type="AlphaFoldDB" id="A0A6C7EDR5"/>
<evidence type="ECO:0000259" key="5">
    <source>
        <dbReference type="Pfam" id="PF08100"/>
    </source>
</evidence>
<dbReference type="Pfam" id="PF08100">
    <property type="entry name" value="Dimerisation"/>
    <property type="match status" value="1"/>
</dbReference>
<evidence type="ECO:0000259" key="4">
    <source>
        <dbReference type="Pfam" id="PF00891"/>
    </source>
</evidence>
<dbReference type="InterPro" id="IPR036390">
    <property type="entry name" value="WH_DNA-bd_sf"/>
</dbReference>
<sequence length="359" mass="39452">MFEPRDAPYPELKKTHTMAHVGRPWTDYKPPPAAPVWAAIEGLGRYYILLAALELDVFDTMQRLGPSTVDVIADALDAPVDHVRSLLDGVVALDLLDQFTDVYELNDAAKRYLVSDGPASMAGLIPMAPGPHENWTQLADTVRSGRPATPIEDDPVGFYVPLVEGTFTTMFRCATRADLKIRYSAMRAPKILDLGAGGAPWSIAMLNGCPDGSAVVNDLPGVIDVAQAKTAEHGVADRCEFRPGDFHTIDIEAGHYDIVVLGHVCRTEGADGARHLIERAFEALKPEGRLVLADYFTDIERKFNPHAVIMGTTMMASTEKGFCFTHQEFSEWLRDAGFIDLRLVEPIGFQQSFVASRPR</sequence>
<keyword evidence="3" id="KW-0949">S-adenosyl-L-methionine</keyword>
<reference evidence="6 7" key="1">
    <citation type="journal article" date="2013" name="Int. J. Syst. Evol. Microbiol.">
        <title>Ilumatobacter nonamiense sp. nov. and Ilumatobacter coccineum sp. nov., isolated from seashore sand.</title>
        <authorList>
            <person name="Matsumoto A."/>
            <person name="Kasai H."/>
            <person name="Matsuo Y."/>
            <person name="Shizuri Y."/>
            <person name="Ichikawa N."/>
            <person name="Fujita N."/>
            <person name="Omura S."/>
            <person name="Takahashi Y."/>
        </authorList>
    </citation>
    <scope>NUCLEOTIDE SEQUENCE [LARGE SCALE GENOMIC DNA]</scope>
    <source>
        <strain evidence="7">NBRC 103263 / KCTC 29153 / YM16-304</strain>
    </source>
</reference>
<proteinExistence type="predicted"/>
<gene>
    <name evidence="6" type="ORF">YM304_42060</name>
</gene>
<accession>A0A6C7EDR5</accession>
<dbReference type="PIRSF" id="PIRSF005739">
    <property type="entry name" value="O-mtase"/>
    <property type="match status" value="1"/>
</dbReference>
<dbReference type="EMBL" id="AP012057">
    <property type="protein sequence ID" value="BAN04520.1"/>
    <property type="molecule type" value="Genomic_DNA"/>
</dbReference>
<name>A0A6C7EDR5_ILUCY</name>
<feature type="domain" description="O-methyltransferase C-terminal" evidence="4">
    <location>
        <begin position="185"/>
        <end position="338"/>
    </location>
</feature>
<dbReference type="InterPro" id="IPR001077">
    <property type="entry name" value="COMT_C"/>
</dbReference>
<dbReference type="GO" id="GO:0046983">
    <property type="term" value="F:protein dimerization activity"/>
    <property type="evidence" value="ECO:0007669"/>
    <property type="project" value="InterPro"/>
</dbReference>
<dbReference type="SUPFAM" id="SSF53335">
    <property type="entry name" value="S-adenosyl-L-methionine-dependent methyltransferases"/>
    <property type="match status" value="1"/>
</dbReference>
<dbReference type="InterPro" id="IPR029063">
    <property type="entry name" value="SAM-dependent_MTases_sf"/>
</dbReference>
<dbReference type="SUPFAM" id="SSF46785">
    <property type="entry name" value="Winged helix' DNA-binding domain"/>
    <property type="match status" value="1"/>
</dbReference>
<dbReference type="CDD" id="cd02440">
    <property type="entry name" value="AdoMet_MTases"/>
    <property type="match status" value="1"/>
</dbReference>
<evidence type="ECO:0000256" key="2">
    <source>
        <dbReference type="ARBA" id="ARBA00022679"/>
    </source>
</evidence>
<dbReference type="PROSITE" id="PS51683">
    <property type="entry name" value="SAM_OMT_II"/>
    <property type="match status" value="1"/>
</dbReference>
<dbReference type="PANTHER" id="PTHR43712:SF2">
    <property type="entry name" value="O-METHYLTRANSFERASE CICE"/>
    <property type="match status" value="1"/>
</dbReference>
<protein>
    <submittedName>
        <fullName evidence="6">Putative methyltransferase</fullName>
        <ecNumber evidence="6">2.1.1.-</ecNumber>
    </submittedName>
</protein>
<dbReference type="RefSeq" id="WP_015443767.1">
    <property type="nucleotide sequence ID" value="NC_020520.1"/>
</dbReference>
<dbReference type="Gene3D" id="3.40.50.150">
    <property type="entry name" value="Vaccinia Virus protein VP39"/>
    <property type="match status" value="1"/>
</dbReference>
<evidence type="ECO:0000256" key="3">
    <source>
        <dbReference type="ARBA" id="ARBA00022691"/>
    </source>
</evidence>
<feature type="domain" description="O-methyltransferase dimerisation" evidence="5">
    <location>
        <begin position="48"/>
        <end position="115"/>
    </location>
</feature>
<dbReference type="InterPro" id="IPR036388">
    <property type="entry name" value="WH-like_DNA-bd_sf"/>
</dbReference>
<keyword evidence="1 6" id="KW-0489">Methyltransferase</keyword>
<dbReference type="GO" id="GO:0032259">
    <property type="term" value="P:methylation"/>
    <property type="evidence" value="ECO:0007669"/>
    <property type="project" value="UniProtKB-KW"/>
</dbReference>
<evidence type="ECO:0000256" key="1">
    <source>
        <dbReference type="ARBA" id="ARBA00022603"/>
    </source>
</evidence>
<evidence type="ECO:0000313" key="7">
    <source>
        <dbReference type="Proteomes" id="UP000011863"/>
    </source>
</evidence>
<dbReference type="Proteomes" id="UP000011863">
    <property type="component" value="Chromosome"/>
</dbReference>
<dbReference type="InterPro" id="IPR016461">
    <property type="entry name" value="COMT-like"/>
</dbReference>
<keyword evidence="2 6" id="KW-0808">Transferase</keyword>
<dbReference type="PANTHER" id="PTHR43712">
    <property type="entry name" value="PUTATIVE (AFU_ORTHOLOGUE AFUA_4G14580)-RELATED"/>
    <property type="match status" value="1"/>
</dbReference>